<dbReference type="Proteomes" id="UP000054350">
    <property type="component" value="Unassembled WGS sequence"/>
</dbReference>
<dbReference type="HAMAP" id="MF_00147_B">
    <property type="entry name" value="TIM_B"/>
    <property type="match status" value="1"/>
</dbReference>
<organism evidence="10 11">
    <name type="scientific">Allomyces macrogynus (strain ATCC 38327)</name>
    <name type="common">Allomyces javanicus var. macrogynus</name>
    <dbReference type="NCBI Taxonomy" id="578462"/>
    <lineage>
        <taxon>Eukaryota</taxon>
        <taxon>Fungi</taxon>
        <taxon>Fungi incertae sedis</taxon>
        <taxon>Blastocladiomycota</taxon>
        <taxon>Blastocladiomycetes</taxon>
        <taxon>Blastocladiales</taxon>
        <taxon>Blastocladiaceae</taxon>
        <taxon>Allomyces</taxon>
    </lineage>
</organism>
<evidence type="ECO:0000256" key="8">
    <source>
        <dbReference type="ARBA" id="ARBA00023235"/>
    </source>
</evidence>
<dbReference type="GO" id="GO:0006094">
    <property type="term" value="P:gluconeogenesis"/>
    <property type="evidence" value="ECO:0007669"/>
    <property type="project" value="UniProtKB-UniPathway"/>
</dbReference>
<dbReference type="GO" id="GO:0019563">
    <property type="term" value="P:glycerol catabolic process"/>
    <property type="evidence" value="ECO:0007669"/>
    <property type="project" value="TreeGrafter"/>
</dbReference>
<dbReference type="Gene3D" id="3.20.20.70">
    <property type="entry name" value="Aldolase class I"/>
    <property type="match status" value="1"/>
</dbReference>
<evidence type="ECO:0000256" key="6">
    <source>
        <dbReference type="ARBA" id="ARBA00011940"/>
    </source>
</evidence>
<dbReference type="UniPathway" id="UPA00138"/>
<dbReference type="InterPro" id="IPR022896">
    <property type="entry name" value="TrioseP_Isoase_bac/euk"/>
</dbReference>
<dbReference type="NCBIfam" id="TIGR00419">
    <property type="entry name" value="tim"/>
    <property type="match status" value="1"/>
</dbReference>
<dbReference type="GO" id="GO:0004807">
    <property type="term" value="F:triose-phosphate isomerase activity"/>
    <property type="evidence" value="ECO:0007669"/>
    <property type="project" value="UniProtKB-EC"/>
</dbReference>
<dbReference type="CDD" id="cd00311">
    <property type="entry name" value="TIM"/>
    <property type="match status" value="1"/>
</dbReference>
<evidence type="ECO:0000256" key="3">
    <source>
        <dbReference type="ARBA" id="ARBA00004742"/>
    </source>
</evidence>
<dbReference type="OMA" id="AYIDFAW"/>
<dbReference type="PANTHER" id="PTHR21139">
    <property type="entry name" value="TRIOSEPHOSPHATE ISOMERASE"/>
    <property type="match status" value="1"/>
</dbReference>
<reference evidence="11" key="2">
    <citation type="submission" date="2009-11" db="EMBL/GenBank/DDBJ databases">
        <title>The Genome Sequence of Allomyces macrogynus strain ATCC 38327.</title>
        <authorList>
            <consortium name="The Broad Institute Genome Sequencing Platform"/>
            <person name="Russ C."/>
            <person name="Cuomo C."/>
            <person name="Shea T."/>
            <person name="Young S.K."/>
            <person name="Zeng Q."/>
            <person name="Koehrsen M."/>
            <person name="Haas B."/>
            <person name="Borodovsky M."/>
            <person name="Guigo R."/>
            <person name="Alvarado L."/>
            <person name="Berlin A."/>
            <person name="Borenstein D."/>
            <person name="Chen Z."/>
            <person name="Engels R."/>
            <person name="Freedman E."/>
            <person name="Gellesch M."/>
            <person name="Goldberg J."/>
            <person name="Griggs A."/>
            <person name="Gujja S."/>
            <person name="Heiman D."/>
            <person name="Hepburn T."/>
            <person name="Howarth C."/>
            <person name="Jen D."/>
            <person name="Larson L."/>
            <person name="Lewis B."/>
            <person name="Mehta T."/>
            <person name="Park D."/>
            <person name="Pearson M."/>
            <person name="Roberts A."/>
            <person name="Saif S."/>
            <person name="Shenoy N."/>
            <person name="Sisk P."/>
            <person name="Stolte C."/>
            <person name="Sykes S."/>
            <person name="Walk T."/>
            <person name="White J."/>
            <person name="Yandava C."/>
            <person name="Burger G."/>
            <person name="Gray M.W."/>
            <person name="Holland P.W.H."/>
            <person name="King N."/>
            <person name="Lang F.B.F."/>
            <person name="Roger A.J."/>
            <person name="Ruiz-Trillo I."/>
            <person name="Lander E."/>
            <person name="Nusbaum C."/>
        </authorList>
    </citation>
    <scope>NUCLEOTIDE SEQUENCE [LARGE SCALE GENOMIC DNA]</scope>
    <source>
        <strain evidence="11">ATCC 38327</strain>
    </source>
</reference>
<dbReference type="PROSITE" id="PS00171">
    <property type="entry name" value="TIM_1"/>
    <property type="match status" value="1"/>
</dbReference>
<dbReference type="EC" id="5.3.1.1" evidence="6 9"/>
<dbReference type="InterPro" id="IPR000652">
    <property type="entry name" value="Triosephosphate_isomerase"/>
</dbReference>
<keyword evidence="8 9" id="KW-0413">Isomerase</keyword>
<dbReference type="OrthoDB" id="6715177at2759"/>
<accession>A0A0L0SDD6</accession>
<comment type="subunit">
    <text evidence="5">Homodimer.</text>
</comment>
<keyword evidence="9" id="KW-0324">Glycolysis</keyword>
<evidence type="ECO:0000256" key="4">
    <source>
        <dbReference type="ARBA" id="ARBA00007422"/>
    </source>
</evidence>
<keyword evidence="11" id="KW-1185">Reference proteome</keyword>
<evidence type="ECO:0000256" key="7">
    <source>
        <dbReference type="ARBA" id="ARBA00019397"/>
    </source>
</evidence>
<dbReference type="Pfam" id="PF00121">
    <property type="entry name" value="TIM"/>
    <property type="match status" value="1"/>
</dbReference>
<comment type="pathway">
    <text evidence="2 9">Carbohydrate degradation; glycolysis; D-glyceraldehyde 3-phosphate from glycerone phosphate: step 1/1.</text>
</comment>
<dbReference type="VEuPathDB" id="FungiDB:AMAG_05862"/>
<dbReference type="eggNOG" id="KOG1643">
    <property type="taxonomic scope" value="Eukaryota"/>
</dbReference>
<sequence>MTTTPRKFFVGGNWKMNGSTKSIQSLVDTLNKANLPVEQVDVVVAPPAPYLALVRSTLDSKLGVSAQNVYAAKSGAFTGETSPLFLQDLDVHWTLTGHSERRQYFRESSEYVAEKTKFALDQGLSVIACIGESLIERETGATNTVLASQLEPLAAALTPADWARVVLAYEPVWAIGTGKVATPAQAQDAHKYIRAWLAKHVSPAVAQATRVIYGGSVTAGNSGELARMADIDGFLVGGASLKPEFTQIVKARL</sequence>
<dbReference type="GO" id="GO:0005829">
    <property type="term" value="C:cytosol"/>
    <property type="evidence" value="ECO:0007669"/>
    <property type="project" value="TreeGrafter"/>
</dbReference>
<protein>
    <recommendedName>
        <fullName evidence="7 9">Triosephosphate isomerase</fullName>
        <ecNumber evidence="6 9">5.3.1.1</ecNumber>
    </recommendedName>
</protein>
<evidence type="ECO:0000256" key="2">
    <source>
        <dbReference type="ARBA" id="ARBA00004680"/>
    </source>
</evidence>
<dbReference type="SUPFAM" id="SSF51351">
    <property type="entry name" value="Triosephosphate isomerase (TIM)"/>
    <property type="match status" value="1"/>
</dbReference>
<reference evidence="10 11" key="1">
    <citation type="submission" date="2009-11" db="EMBL/GenBank/DDBJ databases">
        <title>Annotation of Allomyces macrogynus ATCC 38327.</title>
        <authorList>
            <consortium name="The Broad Institute Genome Sequencing Platform"/>
            <person name="Russ C."/>
            <person name="Cuomo C."/>
            <person name="Burger G."/>
            <person name="Gray M.W."/>
            <person name="Holland P.W.H."/>
            <person name="King N."/>
            <person name="Lang F.B.F."/>
            <person name="Roger A.J."/>
            <person name="Ruiz-Trillo I."/>
            <person name="Young S.K."/>
            <person name="Zeng Q."/>
            <person name="Gargeya S."/>
            <person name="Fitzgerald M."/>
            <person name="Haas B."/>
            <person name="Abouelleil A."/>
            <person name="Alvarado L."/>
            <person name="Arachchi H.M."/>
            <person name="Berlin A."/>
            <person name="Chapman S.B."/>
            <person name="Gearin G."/>
            <person name="Goldberg J."/>
            <person name="Griggs A."/>
            <person name="Gujja S."/>
            <person name="Hansen M."/>
            <person name="Heiman D."/>
            <person name="Howarth C."/>
            <person name="Larimer J."/>
            <person name="Lui A."/>
            <person name="MacDonald P.J.P."/>
            <person name="McCowen C."/>
            <person name="Montmayeur A."/>
            <person name="Murphy C."/>
            <person name="Neiman D."/>
            <person name="Pearson M."/>
            <person name="Priest M."/>
            <person name="Roberts A."/>
            <person name="Saif S."/>
            <person name="Shea T."/>
            <person name="Sisk P."/>
            <person name="Stolte C."/>
            <person name="Sykes S."/>
            <person name="Wortman J."/>
            <person name="Nusbaum C."/>
            <person name="Birren B."/>
        </authorList>
    </citation>
    <scope>NUCLEOTIDE SEQUENCE [LARGE SCALE GENOMIC DNA]</scope>
    <source>
        <strain evidence="10 11">ATCC 38327</strain>
    </source>
</reference>
<dbReference type="PROSITE" id="PS51440">
    <property type="entry name" value="TIM_2"/>
    <property type="match status" value="1"/>
</dbReference>
<dbReference type="EMBL" id="GG745336">
    <property type="protein sequence ID" value="KNE60476.1"/>
    <property type="molecule type" value="Genomic_DNA"/>
</dbReference>
<comment type="similarity">
    <text evidence="4 9">Belongs to the triosephosphate isomerase family.</text>
</comment>
<gene>
    <name evidence="10" type="ORF">AMAG_05862</name>
</gene>
<dbReference type="GO" id="GO:0006096">
    <property type="term" value="P:glycolytic process"/>
    <property type="evidence" value="ECO:0007669"/>
    <property type="project" value="UniProtKB-UniPathway"/>
</dbReference>
<keyword evidence="9" id="KW-0312">Gluconeogenesis</keyword>
<evidence type="ECO:0000313" key="11">
    <source>
        <dbReference type="Proteomes" id="UP000054350"/>
    </source>
</evidence>
<proteinExistence type="inferred from homology"/>
<dbReference type="FunFam" id="3.20.20.70:FF:000025">
    <property type="entry name" value="Triosephosphate isomerase"/>
    <property type="match status" value="1"/>
</dbReference>
<dbReference type="AlphaFoldDB" id="A0A0L0SDD6"/>
<dbReference type="STRING" id="578462.A0A0L0SDD6"/>
<evidence type="ECO:0000313" key="10">
    <source>
        <dbReference type="EMBL" id="KNE60476.1"/>
    </source>
</evidence>
<dbReference type="GO" id="GO:0046166">
    <property type="term" value="P:glyceraldehyde-3-phosphate biosynthetic process"/>
    <property type="evidence" value="ECO:0007669"/>
    <property type="project" value="TreeGrafter"/>
</dbReference>
<evidence type="ECO:0000256" key="1">
    <source>
        <dbReference type="ARBA" id="ARBA00000474"/>
    </source>
</evidence>
<dbReference type="PANTHER" id="PTHR21139:SF2">
    <property type="entry name" value="TRIOSEPHOSPHATE ISOMERASE"/>
    <property type="match status" value="1"/>
</dbReference>
<dbReference type="InterPro" id="IPR013785">
    <property type="entry name" value="Aldolase_TIM"/>
</dbReference>
<evidence type="ECO:0000256" key="9">
    <source>
        <dbReference type="RuleBase" id="RU363013"/>
    </source>
</evidence>
<comment type="pathway">
    <text evidence="3 9">Carbohydrate biosynthesis; gluconeogenesis.</text>
</comment>
<name>A0A0L0SDD6_ALLM3</name>
<dbReference type="InterPro" id="IPR020861">
    <property type="entry name" value="Triosephosphate_isomerase_AS"/>
</dbReference>
<dbReference type="InterPro" id="IPR035990">
    <property type="entry name" value="TIM_sf"/>
</dbReference>
<dbReference type="UniPathway" id="UPA00109">
    <property type="reaction ID" value="UER00189"/>
</dbReference>
<evidence type="ECO:0000256" key="5">
    <source>
        <dbReference type="ARBA" id="ARBA00011738"/>
    </source>
</evidence>
<comment type="catalytic activity">
    <reaction evidence="1 9">
        <text>D-glyceraldehyde 3-phosphate = dihydroxyacetone phosphate</text>
        <dbReference type="Rhea" id="RHEA:18585"/>
        <dbReference type="ChEBI" id="CHEBI:57642"/>
        <dbReference type="ChEBI" id="CHEBI:59776"/>
        <dbReference type="EC" id="5.3.1.1"/>
    </reaction>
</comment>